<proteinExistence type="predicted"/>
<dbReference type="Proteomes" id="UP000288716">
    <property type="component" value="Unassembled WGS sequence"/>
</dbReference>
<evidence type="ECO:0000313" key="2">
    <source>
        <dbReference type="Proteomes" id="UP000288716"/>
    </source>
</evidence>
<accession>A0A443Q7N7</accession>
<dbReference type="PANTHER" id="PTHR31859">
    <property type="entry name" value="TETRATRICOPEPTIDE REPEAT PROTEIN 39 FAMILY MEMBER"/>
    <property type="match status" value="1"/>
</dbReference>
<organism evidence="1 2">
    <name type="scientific">Leptotrombidium deliense</name>
    <dbReference type="NCBI Taxonomy" id="299467"/>
    <lineage>
        <taxon>Eukaryota</taxon>
        <taxon>Metazoa</taxon>
        <taxon>Ecdysozoa</taxon>
        <taxon>Arthropoda</taxon>
        <taxon>Chelicerata</taxon>
        <taxon>Arachnida</taxon>
        <taxon>Acari</taxon>
        <taxon>Acariformes</taxon>
        <taxon>Trombidiformes</taxon>
        <taxon>Prostigmata</taxon>
        <taxon>Anystina</taxon>
        <taxon>Parasitengona</taxon>
        <taxon>Trombiculoidea</taxon>
        <taxon>Trombiculidae</taxon>
        <taxon>Leptotrombidium</taxon>
    </lineage>
</organism>
<dbReference type="Pfam" id="PF13181">
    <property type="entry name" value="TPR_8"/>
    <property type="match status" value="1"/>
</dbReference>
<dbReference type="AlphaFoldDB" id="A0A443Q7N7"/>
<sequence>MDFKAKFDKNKDDENGIPMDKYALCLLMKGVCLRYMNKLEDSLRCFQEIINNGEKITYDTYILPNAYCEIGITYLKLERFDEAKACLATSKNNYTGYLMETLIHLRAHNALHFLKTSKK</sequence>
<dbReference type="Gene3D" id="1.25.40.10">
    <property type="entry name" value="Tetratricopeptide repeat domain"/>
    <property type="match status" value="1"/>
</dbReference>
<keyword evidence="2" id="KW-1185">Reference proteome</keyword>
<dbReference type="VEuPathDB" id="VectorBase:LDEU014635"/>
<dbReference type="EMBL" id="NCKV01065726">
    <property type="protein sequence ID" value="RWR99054.1"/>
    <property type="molecule type" value="Genomic_DNA"/>
</dbReference>
<comment type="caution">
    <text evidence="1">The sequence shown here is derived from an EMBL/GenBank/DDBJ whole genome shotgun (WGS) entry which is preliminary data.</text>
</comment>
<dbReference type="OrthoDB" id="6421628at2759"/>
<reference evidence="1 2" key="1">
    <citation type="journal article" date="2018" name="Gigascience">
        <title>Genomes of trombidid mites reveal novel predicted allergens and laterally-transferred genes associated with secondary metabolism.</title>
        <authorList>
            <person name="Dong X."/>
            <person name="Chaisiri K."/>
            <person name="Xia D."/>
            <person name="Armstrong S.D."/>
            <person name="Fang Y."/>
            <person name="Donnelly M.J."/>
            <person name="Kadowaki T."/>
            <person name="McGarry J.W."/>
            <person name="Darby A.C."/>
            <person name="Makepeace B.L."/>
        </authorList>
    </citation>
    <scope>NUCLEOTIDE SEQUENCE [LARGE SCALE GENOMIC DNA]</scope>
    <source>
        <strain evidence="1">UoL-UT</strain>
    </source>
</reference>
<dbReference type="InterPro" id="IPR019734">
    <property type="entry name" value="TPR_rpt"/>
</dbReference>
<feature type="non-terminal residue" evidence="1">
    <location>
        <position position="119"/>
    </location>
</feature>
<protein>
    <submittedName>
        <fullName evidence="1">Tetratricopeptide repeat protein 39B-like isoform X2</fullName>
    </submittedName>
</protein>
<dbReference type="PANTHER" id="PTHR31859:SF1">
    <property type="entry name" value="TETRATRICOPEPTIDE REPEAT PROTEIN 39C"/>
    <property type="match status" value="1"/>
</dbReference>
<dbReference type="InterPro" id="IPR011990">
    <property type="entry name" value="TPR-like_helical_dom_sf"/>
</dbReference>
<evidence type="ECO:0000313" key="1">
    <source>
        <dbReference type="EMBL" id="RWR99054.1"/>
    </source>
</evidence>
<gene>
    <name evidence="1" type="ORF">B4U80_14841</name>
</gene>
<dbReference type="SMART" id="SM00028">
    <property type="entry name" value="TPR"/>
    <property type="match status" value="2"/>
</dbReference>
<dbReference type="InterPro" id="IPR019412">
    <property type="entry name" value="IML2/TPR_39"/>
</dbReference>
<name>A0A443Q7N7_9ACAR</name>
<dbReference type="SUPFAM" id="SSF48452">
    <property type="entry name" value="TPR-like"/>
    <property type="match status" value="1"/>
</dbReference>